<feature type="domain" description="AAA+ ATPase" evidence="3">
    <location>
        <begin position="114"/>
        <end position="246"/>
    </location>
</feature>
<name>A0A9P1I5D3_9PELO</name>
<dbReference type="PANTHER" id="PTHR10763:SF26">
    <property type="entry name" value="CELL DIVISION CONTROL PROTEIN 6 HOMOLOG"/>
    <property type="match status" value="1"/>
</dbReference>
<evidence type="ECO:0000256" key="2">
    <source>
        <dbReference type="SAM" id="MobiDB-lite"/>
    </source>
</evidence>
<evidence type="ECO:0000313" key="4">
    <source>
        <dbReference type="EMBL" id="CAI5438629.1"/>
    </source>
</evidence>
<evidence type="ECO:0000256" key="1">
    <source>
        <dbReference type="ARBA" id="ARBA00022705"/>
    </source>
</evidence>
<dbReference type="InterPro" id="IPR050311">
    <property type="entry name" value="ORC1/CDC6"/>
</dbReference>
<dbReference type="GO" id="GO:0006270">
    <property type="term" value="P:DNA replication initiation"/>
    <property type="evidence" value="ECO:0007669"/>
    <property type="project" value="InterPro"/>
</dbReference>
<feature type="region of interest" description="Disordered" evidence="2">
    <location>
        <begin position="70"/>
        <end position="90"/>
    </location>
</feature>
<dbReference type="GO" id="GO:0016887">
    <property type="term" value="F:ATP hydrolysis activity"/>
    <property type="evidence" value="ECO:0007669"/>
    <property type="project" value="InterPro"/>
</dbReference>
<feature type="region of interest" description="Disordered" evidence="2">
    <location>
        <begin position="1"/>
        <end position="44"/>
    </location>
</feature>
<dbReference type="PANTHER" id="PTHR10763">
    <property type="entry name" value="CELL DIVISION CONTROL PROTEIN 6-RELATED"/>
    <property type="match status" value="1"/>
</dbReference>
<comment type="caution">
    <text evidence="4">The sequence shown here is derived from an EMBL/GenBank/DDBJ whole genome shotgun (WGS) entry which is preliminary data.</text>
</comment>
<dbReference type="PIRSF" id="PIRSF001767">
    <property type="entry name" value="Cdc6"/>
    <property type="match status" value="1"/>
</dbReference>
<organism evidence="4 5">
    <name type="scientific">Caenorhabditis angaria</name>
    <dbReference type="NCBI Taxonomy" id="860376"/>
    <lineage>
        <taxon>Eukaryota</taxon>
        <taxon>Metazoa</taxon>
        <taxon>Ecdysozoa</taxon>
        <taxon>Nematoda</taxon>
        <taxon>Chromadorea</taxon>
        <taxon>Rhabditida</taxon>
        <taxon>Rhabditina</taxon>
        <taxon>Rhabditomorpha</taxon>
        <taxon>Rhabditoidea</taxon>
        <taxon>Rhabditidae</taxon>
        <taxon>Peloderinae</taxon>
        <taxon>Caenorhabditis</taxon>
    </lineage>
</organism>
<dbReference type="Gene3D" id="3.40.50.300">
    <property type="entry name" value="P-loop containing nucleotide triphosphate hydrolases"/>
    <property type="match status" value="1"/>
</dbReference>
<dbReference type="InterPro" id="IPR027417">
    <property type="entry name" value="P-loop_NTPase"/>
</dbReference>
<dbReference type="InterPro" id="IPR003593">
    <property type="entry name" value="AAA+_ATPase"/>
</dbReference>
<keyword evidence="1" id="KW-0235">DNA replication</keyword>
<dbReference type="Pfam" id="PF00004">
    <property type="entry name" value="AAA"/>
    <property type="match status" value="1"/>
</dbReference>
<sequence length="419" mass="46921">MENRRSTRSNQRGTLVVDMTLSPPKGVRSKNIKTTREETVTPVKKLKKGKTIDEEDDVVKKLTPKLRKMSCSTSKDSETDEISSSCSKNGALKGREDEFDSIKNWIFSSQKNKKPVSIYISGQPGTGKTATTKRVLESMAKHVHSCIVNCASVSTKSALLSNIFKSQDYEGRATQENLNENLKSSSKCLVLVLDEIDHLVSRTNSTLYSAFQWPYSLSYRIVIIGIANSIDLTERLLPKLMLSQPPERLVFEPYSKDSIVKILTDKINNEDNEIDGKAVELCARKVAAMSGDLRTALHIFKQTKHRMNEETESGTPKKDGCREVLGIMKNVYSSPLARAKLPLQPRILLAVSLALSNSKKANFNRDSLMKAYMKTCEAIRAPQMDDEDILAAFQTLESQSFLRQLPDNSMLDQISLLNF</sequence>
<dbReference type="EMBL" id="CANHGI010000001">
    <property type="protein sequence ID" value="CAI5438629.1"/>
    <property type="molecule type" value="Genomic_DNA"/>
</dbReference>
<evidence type="ECO:0000259" key="3">
    <source>
        <dbReference type="SMART" id="SM00382"/>
    </source>
</evidence>
<evidence type="ECO:0000313" key="5">
    <source>
        <dbReference type="Proteomes" id="UP001152747"/>
    </source>
</evidence>
<dbReference type="GO" id="GO:0051301">
    <property type="term" value="P:cell division"/>
    <property type="evidence" value="ECO:0007669"/>
    <property type="project" value="InterPro"/>
</dbReference>
<dbReference type="InterPro" id="IPR016314">
    <property type="entry name" value="Cdc6/18"/>
</dbReference>
<dbReference type="AlphaFoldDB" id="A0A9P1I5D3"/>
<dbReference type="Proteomes" id="UP001152747">
    <property type="component" value="Unassembled WGS sequence"/>
</dbReference>
<keyword evidence="5" id="KW-1185">Reference proteome</keyword>
<dbReference type="OrthoDB" id="1926878at2759"/>
<dbReference type="SUPFAM" id="SSF52540">
    <property type="entry name" value="P-loop containing nucleoside triphosphate hydrolases"/>
    <property type="match status" value="1"/>
</dbReference>
<dbReference type="Gene3D" id="1.10.8.60">
    <property type="match status" value="1"/>
</dbReference>
<accession>A0A9P1I5D3</accession>
<dbReference type="GO" id="GO:0033314">
    <property type="term" value="P:mitotic DNA replication checkpoint signaling"/>
    <property type="evidence" value="ECO:0007669"/>
    <property type="project" value="TreeGrafter"/>
</dbReference>
<proteinExistence type="predicted"/>
<gene>
    <name evidence="4" type="ORF">CAMP_LOCUS1266</name>
</gene>
<dbReference type="CDD" id="cd00009">
    <property type="entry name" value="AAA"/>
    <property type="match status" value="1"/>
</dbReference>
<dbReference type="GO" id="GO:0005524">
    <property type="term" value="F:ATP binding"/>
    <property type="evidence" value="ECO:0007669"/>
    <property type="project" value="InterPro"/>
</dbReference>
<dbReference type="SMART" id="SM00382">
    <property type="entry name" value="AAA"/>
    <property type="match status" value="1"/>
</dbReference>
<reference evidence="4" key="1">
    <citation type="submission" date="2022-11" db="EMBL/GenBank/DDBJ databases">
        <authorList>
            <person name="Kikuchi T."/>
        </authorList>
    </citation>
    <scope>NUCLEOTIDE SEQUENCE</scope>
    <source>
        <strain evidence="4">PS1010</strain>
    </source>
</reference>
<dbReference type="GO" id="GO:0003688">
    <property type="term" value="F:DNA replication origin binding"/>
    <property type="evidence" value="ECO:0007669"/>
    <property type="project" value="TreeGrafter"/>
</dbReference>
<protein>
    <recommendedName>
        <fullName evidence="3">AAA+ ATPase domain-containing protein</fullName>
    </recommendedName>
</protein>
<dbReference type="GO" id="GO:0005634">
    <property type="term" value="C:nucleus"/>
    <property type="evidence" value="ECO:0007669"/>
    <property type="project" value="TreeGrafter"/>
</dbReference>
<dbReference type="InterPro" id="IPR003959">
    <property type="entry name" value="ATPase_AAA_core"/>
</dbReference>